<dbReference type="OMA" id="DAEQWTI"/>
<feature type="binding site" evidence="13">
    <location>
        <position position="208"/>
    </location>
    <ligand>
        <name>Ca(2+)</name>
        <dbReference type="ChEBI" id="CHEBI:29108"/>
        <label>2</label>
    </ligand>
</feature>
<dbReference type="InterPro" id="IPR021190">
    <property type="entry name" value="Pept_M10A"/>
</dbReference>
<feature type="binding site" description="in inhibited form" evidence="13">
    <location>
        <position position="102"/>
    </location>
    <ligand>
        <name>Zn(2+)</name>
        <dbReference type="ChEBI" id="CHEBI:29105"/>
        <label>2</label>
        <note>catalytic</note>
    </ligand>
</feature>
<comment type="similarity">
    <text evidence="1">Belongs to the peptidase M10A family.</text>
</comment>
<dbReference type="SMART" id="SM00120">
    <property type="entry name" value="HX"/>
    <property type="match status" value="4"/>
</dbReference>
<dbReference type="SUPFAM" id="SSF55486">
    <property type="entry name" value="Metalloproteases ('zincins'), catalytic domain"/>
    <property type="match status" value="1"/>
</dbReference>
<dbReference type="FunCoup" id="A0A7M7KQI9">
    <property type="interactions" value="26"/>
</dbReference>
<feature type="binding site" evidence="13">
    <location>
        <position position="213"/>
    </location>
    <ligand>
        <name>Ca(2+)</name>
        <dbReference type="ChEBI" id="CHEBI:29108"/>
        <label>1</label>
    </ligand>
</feature>
<accession>A0A7M7KQI9</accession>
<keyword evidence="10" id="KW-0865">Zymogen</keyword>
<feature type="binding site" evidence="13">
    <location>
        <position position="184"/>
    </location>
    <ligand>
        <name>Zn(2+)</name>
        <dbReference type="ChEBI" id="CHEBI:29105"/>
        <label>1</label>
    </ligand>
</feature>
<feature type="binding site" evidence="13">
    <location>
        <position position="215"/>
    </location>
    <ligand>
        <name>Ca(2+)</name>
        <dbReference type="ChEBI" id="CHEBI:29108"/>
        <label>1</label>
    </ligand>
</feature>
<feature type="binding site" evidence="13">
    <location>
        <position position="317"/>
    </location>
    <ligand>
        <name>Ca(2+)</name>
        <dbReference type="ChEBI" id="CHEBI:29108"/>
        <label>5</label>
    </ligand>
</feature>
<feature type="repeat" description="Hemopexin" evidence="15">
    <location>
        <begin position="357"/>
        <end position="402"/>
    </location>
</feature>
<dbReference type="GO" id="GO:0006508">
    <property type="term" value="P:proteolysis"/>
    <property type="evidence" value="ECO:0007669"/>
    <property type="project" value="UniProtKB-KW"/>
</dbReference>
<feature type="active site" evidence="12">
    <location>
        <position position="234"/>
    </location>
</feature>
<dbReference type="FunFam" id="2.110.10.10:FF:000007">
    <property type="entry name" value="stromelysin-3 isoform X2"/>
    <property type="match status" value="1"/>
</dbReference>
<evidence type="ECO:0000256" key="5">
    <source>
        <dbReference type="ARBA" id="ARBA00022737"/>
    </source>
</evidence>
<evidence type="ECO:0000313" key="19">
    <source>
        <dbReference type="EnsemblMetazoa" id="XP_022670444"/>
    </source>
</evidence>
<dbReference type="GO" id="GO:0030198">
    <property type="term" value="P:extracellular matrix organization"/>
    <property type="evidence" value="ECO:0007669"/>
    <property type="project" value="TreeGrafter"/>
</dbReference>
<dbReference type="InterPro" id="IPR036365">
    <property type="entry name" value="PGBD-like_sf"/>
</dbReference>
<keyword evidence="4 17" id="KW-0732">Signal</keyword>
<feature type="binding site" evidence="13">
    <location>
        <position position="237"/>
    </location>
    <ligand>
        <name>Zn(2+)</name>
        <dbReference type="ChEBI" id="CHEBI:29105"/>
        <label>2</label>
        <note>catalytic</note>
    </ligand>
</feature>
<evidence type="ECO:0000256" key="8">
    <source>
        <dbReference type="ARBA" id="ARBA00022837"/>
    </source>
</evidence>
<dbReference type="InterPro" id="IPR001818">
    <property type="entry name" value="Pept_M10_metallopeptidase"/>
</dbReference>
<sequence>MRMYHNGAVQAVGLSVLTGLLRANIMAPENNPFMSETNAMLYLQKYGYMASMSSGMDNRSVAALIDGRAVRRAIENFQRMAGINVTGELDQETANMMSTPRCGVKDMVGNGLRAKRYVLQGSKWVNSDLTYRISKYPTRIRDKVKVDAEVAKAFKVWSDYTPLTFTHKRSGSVHIDIQFVKGEHGDGDPFQGAGGTLAHAFFPRYGGDVHFDDAEKWTINEYGGINLFQVAAHEFGHSLGLSHSDIRRALMAPFYRGYDPNFKLDKDDIEGIQSLYGPKKSSSAGKTPTQSKTRRPTTARPASGGPDVCLDARVDAITRTEDKSTYVFRGEWYWKLEPEGIASGYPRRIHDDWPGLPNNIDAALTWSDGKTFFFKGGLYWRFKNKIVSAGYPQKVSVGFSGIPNDIDAAFVWSGNGKTYFFKGDQYWRYDSRAKIPVSSRYPQEISTVWEGIPSNINAAFQWQNGYTYFFKGQSYYRFNDKDFTVDSGSPAYPRSIAEWWFDCKELNRAYLTLANGTALGHLGEKSRRDVEEVSDEENRVVDIRSRLVNEEALRAVRGAEAEHQHEDNQHYQRQHHEVQHSDLYGNSTCRPTTLSLTSISLFVLASQLLLLDRRRHFSL</sequence>
<evidence type="ECO:0000256" key="6">
    <source>
        <dbReference type="ARBA" id="ARBA00022801"/>
    </source>
</evidence>
<proteinExistence type="inferred from homology"/>
<dbReference type="OrthoDB" id="406838at2759"/>
<name>A0A7M7KQI9_VARDE</name>
<dbReference type="Pfam" id="PF00045">
    <property type="entry name" value="Hemopexin"/>
    <property type="match status" value="4"/>
</dbReference>
<feature type="binding site" evidence="13">
    <location>
        <position position="409"/>
    </location>
    <ligand>
        <name>Ca(2+)</name>
        <dbReference type="ChEBI" id="CHEBI:29108"/>
        <label>5</label>
    </ligand>
</feature>
<dbReference type="GO" id="GO:0005615">
    <property type="term" value="C:extracellular space"/>
    <property type="evidence" value="ECO:0007669"/>
    <property type="project" value="TreeGrafter"/>
</dbReference>
<keyword evidence="11" id="KW-1015">Disulfide bond</keyword>
<feature type="binding site" evidence="13">
    <location>
        <position position="361"/>
    </location>
    <ligand>
        <name>Ca(2+)</name>
        <dbReference type="ChEBI" id="CHEBI:29108"/>
        <label>4</label>
    </ligand>
</feature>
<dbReference type="InterPro" id="IPR018486">
    <property type="entry name" value="Hemopexin_CS"/>
</dbReference>
<feature type="binding site" evidence="13">
    <location>
        <position position="206"/>
    </location>
    <ligand>
        <name>Ca(2+)</name>
        <dbReference type="ChEBI" id="CHEBI:29108"/>
        <label>2</label>
    </ligand>
</feature>
<dbReference type="InterPro" id="IPR036375">
    <property type="entry name" value="Hemopexin-like_dom_sf"/>
</dbReference>
<keyword evidence="6" id="KW-0378">Hydrolase</keyword>
<evidence type="ECO:0000256" key="1">
    <source>
        <dbReference type="ARBA" id="ARBA00010370"/>
    </source>
</evidence>
<keyword evidence="7 13" id="KW-0862">Zinc</keyword>
<comment type="cofactor">
    <cofactor evidence="13">
        <name>Zn(2+)</name>
        <dbReference type="ChEBI" id="CHEBI:29105"/>
    </cofactor>
    <text evidence="13">Binds 2 Zn(2+) ions per subunit.</text>
</comment>
<dbReference type="InterPro" id="IPR024079">
    <property type="entry name" value="MetalloPept_cat_dom_sf"/>
</dbReference>
<keyword evidence="20" id="KW-1185">Reference proteome</keyword>
<feature type="binding site" evidence="13">
    <location>
        <position position="243"/>
    </location>
    <ligand>
        <name>Zn(2+)</name>
        <dbReference type="ChEBI" id="CHEBI:29105"/>
        <label>2</label>
        <note>catalytic</note>
    </ligand>
</feature>
<feature type="binding site" evidence="13">
    <location>
        <position position="251"/>
    </location>
    <ligand>
        <name>Zn(2+)</name>
        <dbReference type="ChEBI" id="CHEBI:29105"/>
        <label>2</label>
        <note>catalytic</note>
    </ligand>
</feature>
<dbReference type="GO" id="GO:0008270">
    <property type="term" value="F:zinc ion binding"/>
    <property type="evidence" value="ECO:0007669"/>
    <property type="project" value="InterPro"/>
</dbReference>
<evidence type="ECO:0000256" key="10">
    <source>
        <dbReference type="ARBA" id="ARBA00023145"/>
    </source>
</evidence>
<dbReference type="Pfam" id="PF01471">
    <property type="entry name" value="PG_binding_1"/>
    <property type="match status" value="1"/>
</dbReference>
<evidence type="ECO:0000256" key="17">
    <source>
        <dbReference type="SAM" id="SignalP"/>
    </source>
</evidence>
<dbReference type="GO" id="GO:0031012">
    <property type="term" value="C:extracellular matrix"/>
    <property type="evidence" value="ECO:0007669"/>
    <property type="project" value="InterPro"/>
</dbReference>
<dbReference type="PROSITE" id="PS51642">
    <property type="entry name" value="HEMOPEXIN_2"/>
    <property type="match status" value="4"/>
</dbReference>
<keyword evidence="8 13" id="KW-0106">Calcium</keyword>
<protein>
    <recommendedName>
        <fullName evidence="18">Peptidase metallopeptidase domain-containing protein</fullName>
    </recommendedName>
</protein>
<evidence type="ECO:0000256" key="3">
    <source>
        <dbReference type="ARBA" id="ARBA00022723"/>
    </source>
</evidence>
<dbReference type="PROSITE" id="PS00024">
    <property type="entry name" value="HEMOPEXIN"/>
    <property type="match status" value="2"/>
</dbReference>
<feature type="region of interest" description="Disordered" evidence="16">
    <location>
        <begin position="275"/>
        <end position="307"/>
    </location>
</feature>
<comment type="cofactor">
    <cofactor evidence="13">
        <name>Ca(2+)</name>
        <dbReference type="ChEBI" id="CHEBI:29108"/>
    </cofactor>
    <text evidence="13">Can bind about 5 Ca(2+) ions per subunit.</text>
</comment>
<dbReference type="FunFam" id="3.40.390.10:FF:000022">
    <property type="entry name" value="Matrix metalloproteinase 1, isoform C"/>
    <property type="match status" value="1"/>
</dbReference>
<evidence type="ECO:0000256" key="7">
    <source>
        <dbReference type="ARBA" id="ARBA00022833"/>
    </source>
</evidence>
<feature type="signal peptide" evidence="17">
    <location>
        <begin position="1"/>
        <end position="23"/>
    </location>
</feature>
<dbReference type="InterPro" id="IPR000585">
    <property type="entry name" value="Hemopexin-like_dom"/>
</dbReference>
<feature type="chain" id="PRO_5029642462" description="Peptidase metallopeptidase domain-containing protein" evidence="17">
    <location>
        <begin position="24"/>
        <end position="619"/>
    </location>
</feature>
<feature type="binding site" evidence="13">
    <location>
        <position position="192"/>
    </location>
    <ligand>
        <name>Ca(2+)</name>
        <dbReference type="ChEBI" id="CHEBI:29108"/>
        <label>3</label>
    </ligand>
</feature>
<evidence type="ECO:0000256" key="13">
    <source>
        <dbReference type="PIRSR" id="PIRSR621190-2"/>
    </source>
</evidence>
<dbReference type="InParanoid" id="A0A7M7KQI9"/>
<dbReference type="GeneID" id="111254153"/>
<keyword evidence="3 13" id="KW-0479">Metal-binding</keyword>
<feature type="region of interest" description="Disordered" evidence="16">
    <location>
        <begin position="558"/>
        <end position="579"/>
    </location>
</feature>
<organism evidence="19 20">
    <name type="scientific">Varroa destructor</name>
    <name type="common">Honeybee mite</name>
    <dbReference type="NCBI Taxonomy" id="109461"/>
    <lineage>
        <taxon>Eukaryota</taxon>
        <taxon>Metazoa</taxon>
        <taxon>Ecdysozoa</taxon>
        <taxon>Arthropoda</taxon>
        <taxon>Chelicerata</taxon>
        <taxon>Arachnida</taxon>
        <taxon>Acari</taxon>
        <taxon>Parasitiformes</taxon>
        <taxon>Mesostigmata</taxon>
        <taxon>Gamasina</taxon>
        <taxon>Dermanyssoidea</taxon>
        <taxon>Varroidae</taxon>
        <taxon>Varroa</taxon>
    </lineage>
</organism>
<dbReference type="CDD" id="cd04278">
    <property type="entry name" value="ZnMc_MMP"/>
    <property type="match status" value="1"/>
</dbReference>
<dbReference type="KEGG" id="vde:111254153"/>
<dbReference type="GO" id="GO:0030574">
    <property type="term" value="P:collagen catabolic process"/>
    <property type="evidence" value="ECO:0007669"/>
    <property type="project" value="TreeGrafter"/>
</dbReference>
<dbReference type="InterPro" id="IPR006026">
    <property type="entry name" value="Peptidase_Metallo"/>
</dbReference>
<feature type="binding site" evidence="13">
    <location>
        <position position="233"/>
    </location>
    <ligand>
        <name>Zn(2+)</name>
        <dbReference type="ChEBI" id="CHEBI:29105"/>
        <label>2</label>
        <note>catalytic</note>
    </ligand>
</feature>
<dbReference type="SUPFAM" id="SSF50923">
    <property type="entry name" value="Hemopexin-like domain"/>
    <property type="match status" value="1"/>
</dbReference>
<dbReference type="EnsemblMetazoa" id="XM_022814709">
    <property type="protein sequence ID" value="XP_022670444"/>
    <property type="gene ID" value="LOC111254153"/>
</dbReference>
<dbReference type="Proteomes" id="UP000594260">
    <property type="component" value="Unplaced"/>
</dbReference>
<feature type="binding site" evidence="13">
    <location>
        <position position="210"/>
    </location>
    <ligand>
        <name>Zn(2+)</name>
        <dbReference type="ChEBI" id="CHEBI:29105"/>
        <label>1</label>
    </ligand>
</feature>
<feature type="repeat" description="Hemopexin" evidence="15">
    <location>
        <begin position="403"/>
        <end position="452"/>
    </location>
</feature>
<dbReference type="SMART" id="SM00235">
    <property type="entry name" value="ZnMc"/>
    <property type="match status" value="1"/>
</dbReference>
<dbReference type="SUPFAM" id="SSF47090">
    <property type="entry name" value="PGBD-like"/>
    <property type="match status" value="1"/>
</dbReference>
<dbReference type="InterPro" id="IPR018487">
    <property type="entry name" value="Hemopexin-like_repeat"/>
</dbReference>
<evidence type="ECO:0000313" key="20">
    <source>
        <dbReference type="Proteomes" id="UP000594260"/>
    </source>
</evidence>
<feature type="binding site" evidence="13">
    <location>
        <position position="212"/>
    </location>
    <ligand>
        <name>Ca(2+)</name>
        <dbReference type="ChEBI" id="CHEBI:29108"/>
        <label>3</label>
    </ligand>
</feature>
<dbReference type="InterPro" id="IPR033739">
    <property type="entry name" value="M10A_MMP"/>
</dbReference>
<feature type="binding site" evidence="13">
    <location>
        <position position="199"/>
    </location>
    <ligand>
        <name>Zn(2+)</name>
        <dbReference type="ChEBI" id="CHEBI:29105"/>
        <label>1</label>
    </ligand>
</feature>
<keyword evidence="9" id="KW-0482">Metalloprotease</keyword>
<evidence type="ECO:0000256" key="14">
    <source>
        <dbReference type="PIRSR" id="PIRSR621190-4"/>
    </source>
</evidence>
<feature type="binding site" evidence="13">
    <location>
        <position position="186"/>
    </location>
    <ligand>
        <name>Zn(2+)</name>
        <dbReference type="ChEBI" id="CHEBI:29105"/>
        <label>1</label>
    </ligand>
</feature>
<evidence type="ECO:0000256" key="4">
    <source>
        <dbReference type="ARBA" id="ARBA00022729"/>
    </source>
</evidence>
<evidence type="ECO:0000256" key="15">
    <source>
        <dbReference type="PROSITE-ProRule" id="PRU01011"/>
    </source>
</evidence>
<dbReference type="AlphaFoldDB" id="A0A7M7KQI9"/>
<feature type="binding site" evidence="13">
    <location>
        <position position="215"/>
    </location>
    <ligand>
        <name>Ca(2+)</name>
        <dbReference type="ChEBI" id="CHEBI:29108"/>
        <label>3</label>
    </ligand>
</feature>
<dbReference type="Gene3D" id="2.110.10.10">
    <property type="entry name" value="Hemopexin-like domain"/>
    <property type="match status" value="1"/>
</dbReference>
<evidence type="ECO:0000259" key="18">
    <source>
        <dbReference type="SMART" id="SM00235"/>
    </source>
</evidence>
<evidence type="ECO:0000256" key="16">
    <source>
        <dbReference type="SAM" id="MobiDB-lite"/>
    </source>
</evidence>
<feature type="binding site" evidence="13">
    <location>
        <position position="315"/>
    </location>
    <ligand>
        <name>Ca(2+)</name>
        <dbReference type="ChEBI" id="CHEBI:29108"/>
        <label>4</label>
    </ligand>
</feature>
<feature type="modified residue" description="Phosphotyrosine; by PKDCC" evidence="14">
    <location>
        <position position="391"/>
    </location>
</feature>
<evidence type="ECO:0000256" key="9">
    <source>
        <dbReference type="ARBA" id="ARBA00023049"/>
    </source>
</evidence>
<feature type="repeat" description="Hemopexin" evidence="15">
    <location>
        <begin position="311"/>
        <end position="356"/>
    </location>
</feature>
<dbReference type="CDD" id="cd00094">
    <property type="entry name" value="HX"/>
    <property type="match status" value="1"/>
</dbReference>
<feature type="domain" description="Peptidase metallopeptidase" evidence="18">
    <location>
        <begin position="120"/>
        <end position="278"/>
    </location>
</feature>
<dbReference type="RefSeq" id="XP_022670444.1">
    <property type="nucleotide sequence ID" value="XM_022814709.1"/>
</dbReference>
<feature type="repeat" description="Hemopexin" evidence="15">
    <location>
        <begin position="453"/>
        <end position="503"/>
    </location>
</feature>
<reference evidence="19" key="1">
    <citation type="submission" date="2021-01" db="UniProtKB">
        <authorList>
            <consortium name="EnsemblMetazoa"/>
        </authorList>
    </citation>
    <scope>IDENTIFICATION</scope>
</reference>
<dbReference type="GO" id="GO:0004222">
    <property type="term" value="F:metalloendopeptidase activity"/>
    <property type="evidence" value="ECO:0007669"/>
    <property type="project" value="InterPro"/>
</dbReference>
<feature type="compositionally biased region" description="Polar residues" evidence="16">
    <location>
        <begin position="280"/>
        <end position="291"/>
    </location>
</feature>
<dbReference type="PANTHER" id="PTHR10201:SF291">
    <property type="entry name" value="MATRIX METALLOPROTEINASE 1, ISOFORM C-RELATED"/>
    <property type="match status" value="1"/>
</dbReference>
<dbReference type="PRINTS" id="PR00138">
    <property type="entry name" value="MATRIXIN"/>
</dbReference>
<feature type="binding site" evidence="13">
    <location>
        <position position="363"/>
    </location>
    <ligand>
        <name>Ca(2+)</name>
        <dbReference type="ChEBI" id="CHEBI:29108"/>
        <label>5</label>
    </ligand>
</feature>
<keyword evidence="5" id="KW-0677">Repeat</keyword>
<keyword evidence="2" id="KW-0645">Protease</keyword>
<evidence type="ECO:0000256" key="11">
    <source>
        <dbReference type="ARBA" id="ARBA00023157"/>
    </source>
</evidence>
<dbReference type="Pfam" id="PF00413">
    <property type="entry name" value="Peptidase_M10"/>
    <property type="match status" value="1"/>
</dbReference>
<dbReference type="InterPro" id="IPR002477">
    <property type="entry name" value="Peptidoglycan-bd-like"/>
</dbReference>
<evidence type="ECO:0000256" key="2">
    <source>
        <dbReference type="ARBA" id="ARBA00022670"/>
    </source>
</evidence>
<dbReference type="Gene3D" id="3.40.390.10">
    <property type="entry name" value="Collagenase (Catalytic Domain)"/>
    <property type="match status" value="1"/>
</dbReference>
<evidence type="ECO:0000256" key="12">
    <source>
        <dbReference type="PIRSR" id="PIRSR621190-1"/>
    </source>
</evidence>
<dbReference type="PANTHER" id="PTHR10201">
    <property type="entry name" value="MATRIX METALLOPROTEINASE"/>
    <property type="match status" value="1"/>
</dbReference>